<keyword evidence="3" id="KW-0597">Phosphoprotein</keyword>
<dbReference type="EC" id="5.2.1.8" evidence="2 6"/>
<evidence type="ECO:0000256" key="3">
    <source>
        <dbReference type="ARBA" id="ARBA00022553"/>
    </source>
</evidence>
<dbReference type="InterPro" id="IPR041200">
    <property type="entry name" value="FKBP3_BTHB"/>
</dbReference>
<dbReference type="Pfam" id="PF00254">
    <property type="entry name" value="FKBP_C"/>
    <property type="match status" value="1"/>
</dbReference>
<name>A0A1Y1W7L5_9FUNG</name>
<accession>A0A1Y1W7L5</accession>
<dbReference type="InterPro" id="IPR043368">
    <property type="entry name" value="FKBP3"/>
</dbReference>
<evidence type="ECO:0000259" key="8">
    <source>
        <dbReference type="PROSITE" id="PS50059"/>
    </source>
</evidence>
<dbReference type="Pfam" id="PF18410">
    <property type="entry name" value="BTHB"/>
    <property type="match status" value="1"/>
</dbReference>
<evidence type="ECO:0000256" key="5">
    <source>
        <dbReference type="ARBA" id="ARBA00023235"/>
    </source>
</evidence>
<comment type="caution">
    <text evidence="9">The sequence shown here is derived from an EMBL/GenBank/DDBJ whole genome shotgun (WGS) entry which is preliminary data.</text>
</comment>
<comment type="catalytic activity">
    <reaction evidence="1 6">
        <text>[protein]-peptidylproline (omega=180) = [protein]-peptidylproline (omega=0)</text>
        <dbReference type="Rhea" id="RHEA:16237"/>
        <dbReference type="Rhea" id="RHEA-COMP:10747"/>
        <dbReference type="Rhea" id="RHEA-COMP:10748"/>
        <dbReference type="ChEBI" id="CHEBI:83833"/>
        <dbReference type="ChEBI" id="CHEBI:83834"/>
        <dbReference type="EC" id="5.2.1.8"/>
    </reaction>
</comment>
<dbReference type="Gene3D" id="3.10.50.40">
    <property type="match status" value="1"/>
</dbReference>
<evidence type="ECO:0000256" key="6">
    <source>
        <dbReference type="PROSITE-ProRule" id="PRU00277"/>
    </source>
</evidence>
<evidence type="ECO:0000313" key="10">
    <source>
        <dbReference type="Proteomes" id="UP000193922"/>
    </source>
</evidence>
<dbReference type="EMBL" id="MCFD01000007">
    <property type="protein sequence ID" value="ORX69521.1"/>
    <property type="molecule type" value="Genomic_DNA"/>
</dbReference>
<keyword evidence="5 6" id="KW-0413">Isomerase</keyword>
<dbReference type="InterPro" id="IPR046357">
    <property type="entry name" value="PPIase_dom_sf"/>
</dbReference>
<protein>
    <recommendedName>
        <fullName evidence="2 6">peptidylprolyl isomerase</fullName>
        <ecNumber evidence="2 6">5.2.1.8</ecNumber>
    </recommendedName>
</protein>
<gene>
    <name evidence="9" type="ORF">DL89DRAFT_162414</name>
</gene>
<reference evidence="9 10" key="1">
    <citation type="submission" date="2016-07" db="EMBL/GenBank/DDBJ databases">
        <title>Pervasive Adenine N6-methylation of Active Genes in Fungi.</title>
        <authorList>
            <consortium name="DOE Joint Genome Institute"/>
            <person name="Mondo S.J."/>
            <person name="Dannebaum R.O."/>
            <person name="Kuo R.C."/>
            <person name="Labutti K."/>
            <person name="Haridas S."/>
            <person name="Kuo A."/>
            <person name="Salamov A."/>
            <person name="Ahrendt S.R."/>
            <person name="Lipzen A."/>
            <person name="Sullivan W."/>
            <person name="Andreopoulos W.B."/>
            <person name="Clum A."/>
            <person name="Lindquist E."/>
            <person name="Daum C."/>
            <person name="Ramamoorthy G.K."/>
            <person name="Gryganskyi A."/>
            <person name="Culley D."/>
            <person name="Magnuson J.K."/>
            <person name="James T.Y."/>
            <person name="O'Malley M.A."/>
            <person name="Stajich J.E."/>
            <person name="Spatafora J.W."/>
            <person name="Visel A."/>
            <person name="Grigoriev I.V."/>
        </authorList>
    </citation>
    <scope>NUCLEOTIDE SEQUENCE [LARGE SCALE GENOMIC DNA]</scope>
    <source>
        <strain evidence="9 10">ATCC 12442</strain>
    </source>
</reference>
<evidence type="ECO:0000256" key="1">
    <source>
        <dbReference type="ARBA" id="ARBA00000971"/>
    </source>
</evidence>
<keyword evidence="4 6" id="KW-0697">Rotamase</keyword>
<evidence type="ECO:0000256" key="4">
    <source>
        <dbReference type="ARBA" id="ARBA00023110"/>
    </source>
</evidence>
<evidence type="ECO:0000313" key="9">
    <source>
        <dbReference type="EMBL" id="ORX69521.1"/>
    </source>
</evidence>
<evidence type="ECO:0000256" key="7">
    <source>
        <dbReference type="SAM" id="MobiDB-lite"/>
    </source>
</evidence>
<organism evidence="9 10">
    <name type="scientific">Linderina pennispora</name>
    <dbReference type="NCBI Taxonomy" id="61395"/>
    <lineage>
        <taxon>Eukaryota</taxon>
        <taxon>Fungi</taxon>
        <taxon>Fungi incertae sedis</taxon>
        <taxon>Zoopagomycota</taxon>
        <taxon>Kickxellomycotina</taxon>
        <taxon>Kickxellomycetes</taxon>
        <taxon>Kickxellales</taxon>
        <taxon>Kickxellaceae</taxon>
        <taxon>Linderina</taxon>
    </lineage>
</organism>
<dbReference type="RefSeq" id="XP_040743209.1">
    <property type="nucleotide sequence ID" value="XM_040883678.1"/>
</dbReference>
<dbReference type="InterPro" id="IPR001179">
    <property type="entry name" value="PPIase_FKBP_dom"/>
</dbReference>
<dbReference type="PANTHER" id="PTHR46493">
    <property type="entry name" value="PEPTIDYL-PROLYL CIS-TRANS ISOMERASE FKBP3"/>
    <property type="match status" value="1"/>
</dbReference>
<dbReference type="GO" id="GO:0003755">
    <property type="term" value="F:peptidyl-prolyl cis-trans isomerase activity"/>
    <property type="evidence" value="ECO:0007669"/>
    <property type="project" value="UniProtKB-KW"/>
</dbReference>
<dbReference type="OrthoDB" id="1902587at2759"/>
<dbReference type="GeneID" id="63800326"/>
<dbReference type="PROSITE" id="PS50059">
    <property type="entry name" value="FKBP_PPIASE"/>
    <property type="match status" value="1"/>
</dbReference>
<feature type="domain" description="PPIase FKBP-type" evidence="8">
    <location>
        <begin position="123"/>
        <end position="217"/>
    </location>
</feature>
<dbReference type="PANTHER" id="PTHR46493:SF1">
    <property type="entry name" value="PEPTIDYL-PROLYL CIS-TRANS ISOMERASE FKBP3"/>
    <property type="match status" value="1"/>
</dbReference>
<proteinExistence type="predicted"/>
<dbReference type="SUPFAM" id="SSF54534">
    <property type="entry name" value="FKBP-like"/>
    <property type="match status" value="1"/>
</dbReference>
<dbReference type="STRING" id="61395.A0A1Y1W7L5"/>
<keyword evidence="10" id="KW-1185">Reference proteome</keyword>
<dbReference type="Proteomes" id="UP000193922">
    <property type="component" value="Unassembled WGS sequence"/>
</dbReference>
<dbReference type="FunFam" id="3.10.50.40:FF:000006">
    <property type="entry name" value="Peptidyl-prolyl cis-trans isomerase"/>
    <property type="match status" value="1"/>
</dbReference>
<feature type="region of interest" description="Disordered" evidence="7">
    <location>
        <begin position="88"/>
        <end position="122"/>
    </location>
</feature>
<evidence type="ECO:0000256" key="2">
    <source>
        <dbReference type="ARBA" id="ARBA00013194"/>
    </source>
</evidence>
<dbReference type="AlphaFoldDB" id="A0A1Y1W7L5"/>
<dbReference type="Gene3D" id="1.10.720.80">
    <property type="match status" value="1"/>
</dbReference>
<dbReference type="CDD" id="cd21063">
    <property type="entry name" value="BTHB_FKBP25"/>
    <property type="match status" value="1"/>
</dbReference>
<sequence length="217" mass="23663">MAAELSPKWTAAELASDDVSKKDLISYLQESASNAFLLSHKLNGKLANVAKTAKKPALITAYNELFATKQFRAADEVSASEVKHAKVAAEKSAAPEQQHESETPKYVKKTTKRGTGQRMPSKGDRVSVYYTGMLEDGTVFDTNLKTKGRKPMAPLVFKVGTGQVIRGWDEALMTMVAGEKARLTIESEWAYGRHGHEAAGIPPHATLVFDVELVNVD</sequence>